<accession>A0A0E9SL34</accession>
<name>A0A0E9SL34_ANGAN</name>
<organism evidence="1">
    <name type="scientific">Anguilla anguilla</name>
    <name type="common">European freshwater eel</name>
    <name type="synonym">Muraena anguilla</name>
    <dbReference type="NCBI Taxonomy" id="7936"/>
    <lineage>
        <taxon>Eukaryota</taxon>
        <taxon>Metazoa</taxon>
        <taxon>Chordata</taxon>
        <taxon>Craniata</taxon>
        <taxon>Vertebrata</taxon>
        <taxon>Euteleostomi</taxon>
        <taxon>Actinopterygii</taxon>
        <taxon>Neopterygii</taxon>
        <taxon>Teleostei</taxon>
        <taxon>Anguilliformes</taxon>
        <taxon>Anguillidae</taxon>
        <taxon>Anguilla</taxon>
    </lineage>
</organism>
<reference evidence="1" key="2">
    <citation type="journal article" date="2015" name="Fish Shellfish Immunol.">
        <title>Early steps in the European eel (Anguilla anguilla)-Vibrio vulnificus interaction in the gills: Role of the RtxA13 toxin.</title>
        <authorList>
            <person name="Callol A."/>
            <person name="Pajuelo D."/>
            <person name="Ebbesson L."/>
            <person name="Teles M."/>
            <person name="MacKenzie S."/>
            <person name="Amaro C."/>
        </authorList>
    </citation>
    <scope>NUCLEOTIDE SEQUENCE</scope>
</reference>
<dbReference type="AlphaFoldDB" id="A0A0E9SL34"/>
<dbReference type="EMBL" id="GBXM01067212">
    <property type="protein sequence ID" value="JAH41365.1"/>
    <property type="molecule type" value="Transcribed_RNA"/>
</dbReference>
<reference evidence="1" key="1">
    <citation type="submission" date="2014-11" db="EMBL/GenBank/DDBJ databases">
        <authorList>
            <person name="Amaro Gonzalez C."/>
        </authorList>
    </citation>
    <scope>NUCLEOTIDE SEQUENCE</scope>
</reference>
<proteinExistence type="predicted"/>
<evidence type="ECO:0000313" key="1">
    <source>
        <dbReference type="EMBL" id="JAH41365.1"/>
    </source>
</evidence>
<sequence length="31" mass="3535">MGEKVKDLNLKCCYTSNLSCLQCLSEFLLTH</sequence>
<protein>
    <submittedName>
        <fullName evidence="1">Uncharacterized protein</fullName>
    </submittedName>
</protein>